<feature type="transmembrane region" description="Helical" evidence="10">
    <location>
        <begin position="1107"/>
        <end position="1128"/>
    </location>
</feature>
<accession>A0A9W8IEV0</accession>
<feature type="transmembrane region" description="Helical" evidence="10">
    <location>
        <begin position="749"/>
        <end position="769"/>
    </location>
</feature>
<dbReference type="CDD" id="cd00077">
    <property type="entry name" value="HDc"/>
    <property type="match status" value="1"/>
</dbReference>
<feature type="compositionally biased region" description="Basic and acidic residues" evidence="9">
    <location>
        <begin position="1085"/>
        <end position="1097"/>
    </location>
</feature>
<evidence type="ECO:0000256" key="10">
    <source>
        <dbReference type="SAM" id="Phobius"/>
    </source>
</evidence>
<comment type="subcellular location">
    <subcellularLocation>
        <location evidence="1">Membrane</location>
        <topology evidence="1">Multi-pass membrane protein</topology>
    </subcellularLocation>
</comment>
<evidence type="ECO:0000256" key="1">
    <source>
        <dbReference type="ARBA" id="ARBA00004141"/>
    </source>
</evidence>
<evidence type="ECO:0000313" key="12">
    <source>
        <dbReference type="EMBL" id="KAJ2859404.1"/>
    </source>
</evidence>
<feature type="region of interest" description="Disordered" evidence="9">
    <location>
        <begin position="905"/>
        <end position="950"/>
    </location>
</feature>
<evidence type="ECO:0000256" key="7">
    <source>
        <dbReference type="ARBA" id="ARBA00023303"/>
    </source>
</evidence>
<keyword evidence="5 8" id="KW-0406">Ion transport</keyword>
<dbReference type="SUPFAM" id="SSF81324">
    <property type="entry name" value="Voltage-gated potassium channels"/>
    <property type="match status" value="2"/>
</dbReference>
<dbReference type="GO" id="GO:0016020">
    <property type="term" value="C:membrane"/>
    <property type="evidence" value="ECO:0007669"/>
    <property type="project" value="UniProtKB-SubCell"/>
</dbReference>
<dbReference type="PRINTS" id="PR01333">
    <property type="entry name" value="2POREKCHANEL"/>
</dbReference>
<feature type="compositionally biased region" description="Basic and acidic residues" evidence="9">
    <location>
        <begin position="913"/>
        <end position="938"/>
    </location>
</feature>
<feature type="transmembrane region" description="Helical" evidence="10">
    <location>
        <begin position="805"/>
        <end position="823"/>
    </location>
</feature>
<feature type="compositionally biased region" description="Polar residues" evidence="9">
    <location>
        <begin position="258"/>
        <end position="267"/>
    </location>
</feature>
<feature type="region of interest" description="Disordered" evidence="9">
    <location>
        <begin position="390"/>
        <end position="427"/>
    </location>
</feature>
<feature type="transmembrane region" description="Helical" evidence="10">
    <location>
        <begin position="1135"/>
        <end position="1151"/>
    </location>
</feature>
<feature type="compositionally biased region" description="Basic and acidic residues" evidence="9">
    <location>
        <begin position="242"/>
        <end position="256"/>
    </location>
</feature>
<dbReference type="Gene3D" id="1.10.287.70">
    <property type="match status" value="2"/>
</dbReference>
<evidence type="ECO:0000256" key="5">
    <source>
        <dbReference type="ARBA" id="ARBA00023065"/>
    </source>
</evidence>
<feature type="compositionally biased region" description="Polar residues" evidence="9">
    <location>
        <begin position="321"/>
        <end position="335"/>
    </location>
</feature>
<name>A0A9W8IEV0_9FUNG</name>
<dbReference type="Pfam" id="PF01966">
    <property type="entry name" value="HD"/>
    <property type="match status" value="1"/>
</dbReference>
<feature type="region of interest" description="Disordered" evidence="9">
    <location>
        <begin position="1008"/>
        <end position="1097"/>
    </location>
</feature>
<evidence type="ECO:0000313" key="13">
    <source>
        <dbReference type="Proteomes" id="UP001140074"/>
    </source>
</evidence>
<feature type="compositionally biased region" description="Polar residues" evidence="9">
    <location>
        <begin position="343"/>
        <end position="354"/>
    </location>
</feature>
<proteinExistence type="inferred from homology"/>
<gene>
    <name evidence="12" type="ORF">GGH94_006119</name>
</gene>
<feature type="compositionally biased region" description="Polar residues" evidence="9">
    <location>
        <begin position="412"/>
        <end position="423"/>
    </location>
</feature>
<feature type="transmembrane region" description="Helical" evidence="10">
    <location>
        <begin position="775"/>
        <end position="793"/>
    </location>
</feature>
<dbReference type="PANTHER" id="PTHR33594:SF1">
    <property type="entry name" value="HD_PDEASE DOMAIN-CONTAINING PROTEIN"/>
    <property type="match status" value="1"/>
</dbReference>
<dbReference type="InterPro" id="IPR003607">
    <property type="entry name" value="HD/PDEase_dom"/>
</dbReference>
<comment type="similarity">
    <text evidence="8">Belongs to the two pore domain potassium channel (TC 1.A.1.8) family.</text>
</comment>
<keyword evidence="3 8" id="KW-0812">Transmembrane</keyword>
<dbReference type="InterPro" id="IPR013099">
    <property type="entry name" value="K_chnl_dom"/>
</dbReference>
<evidence type="ECO:0000256" key="3">
    <source>
        <dbReference type="ARBA" id="ARBA00022692"/>
    </source>
</evidence>
<sequence>MSDKIVLCTEEFVREYMSKYDCSHDWQHVQRVVRQAQALAKSEAQRRPVDMLVVHLAALLHDVDDAKYRQKGESAFSSKAFLEDAGLDCERAELVCRVVDAVSFRKELLAEEQDRMGTSDPAERQWRQGCAELACVQDADRLDAIGAFGVLRCAAFSGARNRTLHDPCDSVIQDITYEQYVAQSGGTSGTAVAHFHEKLLKLASMMKTERGRQEAQRRHDYLIGFLQQIYEEFNFAGPHMQNSRELDFSSSRDLERNASGSSNADQSATEDSEEHEYDGDENEDSTDDTGSDSADASDEGDIDEDDGSPEEAWNPVVTFAESRTANSPSRLTGVTSVADRLNRSPSISSQQAHNNYHRRARPLRMQLGHPHTTRSNPALERLRLDLQNTLESVPPPNTHSGAMPETVRSREASGSFSPRSGSLQPDELAIPPLRNIAAHWRATTSTYDAAQPTGLRDRRHTNPRWDFDTSDDESTQAMSHLAGVDMSVIETGRPHRARTMSAHAPLDQLSASPDAEFGSTDHIHHLPRVATMTSAKEKDGGDMETGIDDLPPMRLGREITNDLRNIQLTFSNQPPARDHSANPLKHLIRSRHNFRALVTYGGYLFPINILLNVILLGRGWLEFGVPDENGKRPTVDNPMGYLVTSVISLALIVCSGVCFILRCVEFDVVITTMTSIVANFVNAVLILAIAIMYMKIERPKHPEARLTGEYYCSYAGALVALINALLLLLDVLITPGFRYRGSGMSRQQRLLQFNIIVVVVWIGIGGYAWSKIENWDTISSVMFCMVSVTTIGFGNKSPTKTYSRALQLIYGPLGILMFGLMLLHTRNVIIQITKSKFSQAKRGLEARRRRIEQDVTISHVKRRLAARPEQRSWHSVVTEFLSRVFLPHERRARIGIPHWLRKKLDEEEDEKDESQTRHSDNEPSDRRHSTLPDRHSGLEEGGGGNRQAAALPDMSADDTRHADMAVGDNAGAHSSRDHQAPFPMARSYTTASRLSQIREAISRPGLLGRIRRRVGTDGRRRASDDKGSDGGQDIGSDEDDDDNVQGAGGVLEVQASRGSRKTSRQINREASRASGVSSKSGGRGKYKDKGGQKGKKSSDIRDITKQLWVALFINICFWLASAAIFYAFERKHWSYFDAMYFCYVAFTTIGYGDVVPTTTEGELAFICLCFVAVGLETFLVVSAVSYFSDLLGRLMRRTKVQGRIEKRRRSLVAYEIRRHIKHPNYNPFSHGEDDRLVQEGITSLKRAMTNAGKFFRGQKSLKNVFKRRGADDQQRQRDETLTEVFVRQATGMGGFSTSEWQPPSPHASLASAVSLPSVVGEPPPVVNVQVRDSLPPELAGGSSGTLPPHTS</sequence>
<evidence type="ECO:0000259" key="11">
    <source>
        <dbReference type="SMART" id="SM00471"/>
    </source>
</evidence>
<dbReference type="SMART" id="SM00471">
    <property type="entry name" value="HDc"/>
    <property type="match status" value="1"/>
</dbReference>
<evidence type="ECO:0000256" key="8">
    <source>
        <dbReference type="RuleBase" id="RU003857"/>
    </source>
</evidence>
<dbReference type="Pfam" id="PF07885">
    <property type="entry name" value="Ion_trans_2"/>
    <property type="match status" value="2"/>
</dbReference>
<dbReference type="SUPFAM" id="SSF109604">
    <property type="entry name" value="HD-domain/PDEase-like"/>
    <property type="match status" value="1"/>
</dbReference>
<feature type="domain" description="HD/PDEase" evidence="11">
    <location>
        <begin position="21"/>
        <end position="154"/>
    </location>
</feature>
<feature type="compositionally biased region" description="Acidic residues" evidence="9">
    <location>
        <begin position="268"/>
        <end position="309"/>
    </location>
</feature>
<feature type="region of interest" description="Disordered" evidence="9">
    <location>
        <begin position="532"/>
        <end position="553"/>
    </location>
</feature>
<keyword evidence="6 10" id="KW-0472">Membrane</keyword>
<feature type="compositionally biased region" description="Basic and acidic residues" evidence="9">
    <location>
        <begin position="1014"/>
        <end position="1028"/>
    </location>
</feature>
<keyword evidence="13" id="KW-1185">Reference proteome</keyword>
<evidence type="ECO:0000256" key="4">
    <source>
        <dbReference type="ARBA" id="ARBA00022989"/>
    </source>
</evidence>
<feature type="transmembrane region" description="Helical" evidence="10">
    <location>
        <begin position="714"/>
        <end position="737"/>
    </location>
</feature>
<feature type="transmembrane region" description="Helical" evidence="10">
    <location>
        <begin position="1163"/>
        <end position="1187"/>
    </location>
</feature>
<keyword evidence="4 10" id="KW-1133">Transmembrane helix</keyword>
<dbReference type="EMBL" id="JANBUY010000394">
    <property type="protein sequence ID" value="KAJ2859404.1"/>
    <property type="molecule type" value="Genomic_DNA"/>
</dbReference>
<dbReference type="Gene3D" id="1.10.472.50">
    <property type="entry name" value="HD-domain/PDEase-like"/>
    <property type="match status" value="1"/>
</dbReference>
<dbReference type="Proteomes" id="UP001140074">
    <property type="component" value="Unassembled WGS sequence"/>
</dbReference>
<feature type="transmembrane region" description="Helical" evidence="10">
    <location>
        <begin position="676"/>
        <end position="694"/>
    </location>
</feature>
<dbReference type="InterPro" id="IPR003280">
    <property type="entry name" value="2pore_dom_K_chnl"/>
</dbReference>
<dbReference type="InterPro" id="IPR006674">
    <property type="entry name" value="HD_domain"/>
</dbReference>
<comment type="caution">
    <text evidence="12">The sequence shown here is derived from an EMBL/GenBank/DDBJ whole genome shotgun (WGS) entry which is preliminary data.</text>
</comment>
<evidence type="ECO:0000256" key="6">
    <source>
        <dbReference type="ARBA" id="ARBA00023136"/>
    </source>
</evidence>
<protein>
    <recommendedName>
        <fullName evidence="11">HD/PDEase domain-containing protein</fullName>
    </recommendedName>
</protein>
<dbReference type="GO" id="GO:0005267">
    <property type="term" value="F:potassium channel activity"/>
    <property type="evidence" value="ECO:0007669"/>
    <property type="project" value="InterPro"/>
</dbReference>
<keyword evidence="2 8" id="KW-0813">Transport</keyword>
<organism evidence="12 13">
    <name type="scientific">Coemansia aciculifera</name>
    <dbReference type="NCBI Taxonomy" id="417176"/>
    <lineage>
        <taxon>Eukaryota</taxon>
        <taxon>Fungi</taxon>
        <taxon>Fungi incertae sedis</taxon>
        <taxon>Zoopagomycota</taxon>
        <taxon>Kickxellomycotina</taxon>
        <taxon>Kickxellomycetes</taxon>
        <taxon>Kickxellales</taxon>
        <taxon>Kickxellaceae</taxon>
        <taxon>Coemansia</taxon>
    </lineage>
</organism>
<evidence type="ECO:0000256" key="2">
    <source>
        <dbReference type="ARBA" id="ARBA00022448"/>
    </source>
</evidence>
<feature type="transmembrane region" description="Helical" evidence="10">
    <location>
        <begin position="641"/>
        <end position="664"/>
    </location>
</feature>
<keyword evidence="7 8" id="KW-0407">Ion channel</keyword>
<dbReference type="Gene3D" id="1.20.58.1910">
    <property type="match status" value="1"/>
</dbReference>
<evidence type="ECO:0000256" key="9">
    <source>
        <dbReference type="SAM" id="MobiDB-lite"/>
    </source>
</evidence>
<feature type="region of interest" description="Disordered" evidence="9">
    <location>
        <begin position="1316"/>
        <end position="1351"/>
    </location>
</feature>
<feature type="transmembrane region" description="Helical" evidence="10">
    <location>
        <begin position="597"/>
        <end position="621"/>
    </location>
</feature>
<dbReference type="PANTHER" id="PTHR33594">
    <property type="entry name" value="SUPERFAMILY HYDROLASE, PUTATIVE (AFU_ORTHOLOGUE AFUA_1G03035)-RELATED"/>
    <property type="match status" value="1"/>
</dbReference>
<reference evidence="12" key="1">
    <citation type="submission" date="2022-07" db="EMBL/GenBank/DDBJ databases">
        <title>Phylogenomic reconstructions and comparative analyses of Kickxellomycotina fungi.</title>
        <authorList>
            <person name="Reynolds N.K."/>
            <person name="Stajich J.E."/>
            <person name="Barry K."/>
            <person name="Grigoriev I.V."/>
            <person name="Crous P."/>
            <person name="Smith M.E."/>
        </authorList>
    </citation>
    <scope>NUCLEOTIDE SEQUENCE</scope>
    <source>
        <strain evidence="12">RSA 476</strain>
    </source>
</reference>
<feature type="region of interest" description="Disordered" evidence="9">
    <location>
        <begin position="241"/>
        <end position="355"/>
    </location>
</feature>